<evidence type="ECO:0000256" key="1">
    <source>
        <dbReference type="ARBA" id="ARBA00001974"/>
    </source>
</evidence>
<dbReference type="GO" id="GO:0016491">
    <property type="term" value="F:oxidoreductase activity"/>
    <property type="evidence" value="ECO:0007669"/>
    <property type="project" value="UniProtKB-KW"/>
</dbReference>
<dbReference type="PANTHER" id="PTHR38663">
    <property type="match status" value="1"/>
</dbReference>
<reference evidence="12 13" key="1">
    <citation type="submission" date="2018-08" db="EMBL/GenBank/DDBJ databases">
        <title>Draft genome of the lignicolous fungus Coniochaeta pulveracea.</title>
        <authorList>
            <person name="Borstlap C.J."/>
            <person name="De Witt R.N."/>
            <person name="Botha A."/>
            <person name="Volschenk H."/>
        </authorList>
    </citation>
    <scope>NUCLEOTIDE SEQUENCE [LARGE SCALE GENOMIC DNA]</scope>
    <source>
        <strain evidence="12 13">CAB683</strain>
    </source>
</reference>
<evidence type="ECO:0000256" key="2">
    <source>
        <dbReference type="ARBA" id="ARBA00004924"/>
    </source>
</evidence>
<dbReference type="Gene3D" id="3.50.50.60">
    <property type="entry name" value="FAD/NAD(P)-binding domain"/>
    <property type="match status" value="2"/>
</dbReference>
<keyword evidence="8" id="KW-0560">Oxidoreductase</keyword>
<dbReference type="Pfam" id="PF13434">
    <property type="entry name" value="Lys_Orn_oxgnase"/>
    <property type="match status" value="1"/>
</dbReference>
<evidence type="ECO:0000256" key="9">
    <source>
        <dbReference type="ARBA" id="ARBA00047598"/>
    </source>
</evidence>
<feature type="region of interest" description="Disordered" evidence="11">
    <location>
        <begin position="154"/>
        <end position="176"/>
    </location>
</feature>
<dbReference type="AlphaFoldDB" id="A0A420YEM4"/>
<name>A0A420YEM4_9PEZI</name>
<comment type="cofactor">
    <cofactor evidence="1">
        <name>FAD</name>
        <dbReference type="ChEBI" id="CHEBI:57692"/>
    </cofactor>
</comment>
<dbReference type="EMBL" id="QVQW01000014">
    <property type="protein sequence ID" value="RKU46365.1"/>
    <property type="molecule type" value="Genomic_DNA"/>
</dbReference>
<comment type="similarity">
    <text evidence="3">Belongs to the lysine N(6)-hydroxylase/L-ornithine N(5)-oxygenase family.</text>
</comment>
<keyword evidence="13" id="KW-1185">Reference proteome</keyword>
<evidence type="ECO:0000256" key="10">
    <source>
        <dbReference type="ARBA" id="ARBA00049248"/>
    </source>
</evidence>
<evidence type="ECO:0000256" key="11">
    <source>
        <dbReference type="SAM" id="MobiDB-lite"/>
    </source>
</evidence>
<protein>
    <recommendedName>
        <fullName evidence="4">L-ornithine N(5)-monooxygenase [NAD(P)H]</fullName>
        <ecNumber evidence="4">1.14.13.196</ecNumber>
    </recommendedName>
</protein>
<dbReference type="Proteomes" id="UP000275385">
    <property type="component" value="Unassembled WGS sequence"/>
</dbReference>
<dbReference type="SUPFAM" id="SSF51905">
    <property type="entry name" value="FAD/NAD(P)-binding domain"/>
    <property type="match status" value="1"/>
</dbReference>
<evidence type="ECO:0000256" key="8">
    <source>
        <dbReference type="ARBA" id="ARBA00023002"/>
    </source>
</evidence>
<dbReference type="InterPro" id="IPR036188">
    <property type="entry name" value="FAD/NAD-bd_sf"/>
</dbReference>
<dbReference type="EC" id="1.14.13.196" evidence="4"/>
<accession>A0A420YEM4</accession>
<keyword evidence="6" id="KW-0274">FAD</keyword>
<comment type="catalytic activity">
    <reaction evidence="9">
        <text>L-ornithine + NADPH + O2 = N(5)-hydroxy-L-ornithine + NADP(+) + H2O</text>
        <dbReference type="Rhea" id="RHEA:41508"/>
        <dbReference type="ChEBI" id="CHEBI:15377"/>
        <dbReference type="ChEBI" id="CHEBI:15379"/>
        <dbReference type="ChEBI" id="CHEBI:46911"/>
        <dbReference type="ChEBI" id="CHEBI:57783"/>
        <dbReference type="ChEBI" id="CHEBI:58349"/>
        <dbReference type="ChEBI" id="CHEBI:78275"/>
        <dbReference type="EC" id="1.14.13.196"/>
    </reaction>
</comment>
<evidence type="ECO:0000256" key="6">
    <source>
        <dbReference type="ARBA" id="ARBA00022827"/>
    </source>
</evidence>
<dbReference type="PANTHER" id="PTHR38663:SF1">
    <property type="entry name" value="L-ORNITHINE N(5)-MONOOXYGENASE"/>
    <property type="match status" value="1"/>
</dbReference>
<evidence type="ECO:0000256" key="3">
    <source>
        <dbReference type="ARBA" id="ARBA00007588"/>
    </source>
</evidence>
<dbReference type="OrthoDB" id="76038at2759"/>
<evidence type="ECO:0000256" key="4">
    <source>
        <dbReference type="ARBA" id="ARBA00012881"/>
    </source>
</evidence>
<evidence type="ECO:0000313" key="12">
    <source>
        <dbReference type="EMBL" id="RKU46365.1"/>
    </source>
</evidence>
<evidence type="ECO:0000256" key="7">
    <source>
        <dbReference type="ARBA" id="ARBA00022857"/>
    </source>
</evidence>
<keyword evidence="5" id="KW-0285">Flavoprotein</keyword>
<comment type="catalytic activity">
    <reaction evidence="10">
        <text>L-ornithine + NADH + O2 = N(5)-hydroxy-L-ornithine + NAD(+) + H2O</text>
        <dbReference type="Rhea" id="RHEA:41512"/>
        <dbReference type="ChEBI" id="CHEBI:15377"/>
        <dbReference type="ChEBI" id="CHEBI:15379"/>
        <dbReference type="ChEBI" id="CHEBI:46911"/>
        <dbReference type="ChEBI" id="CHEBI:57540"/>
        <dbReference type="ChEBI" id="CHEBI:57945"/>
        <dbReference type="ChEBI" id="CHEBI:78275"/>
        <dbReference type="EC" id="1.14.13.196"/>
    </reaction>
</comment>
<comment type="pathway">
    <text evidence="2">Siderophore biosynthesis.</text>
</comment>
<comment type="caution">
    <text evidence="12">The sequence shown here is derived from an EMBL/GenBank/DDBJ whole genome shotgun (WGS) entry which is preliminary data.</text>
</comment>
<organism evidence="12 13">
    <name type="scientific">Coniochaeta pulveracea</name>
    <dbReference type="NCBI Taxonomy" id="177199"/>
    <lineage>
        <taxon>Eukaryota</taxon>
        <taxon>Fungi</taxon>
        <taxon>Dikarya</taxon>
        <taxon>Ascomycota</taxon>
        <taxon>Pezizomycotina</taxon>
        <taxon>Sordariomycetes</taxon>
        <taxon>Sordariomycetidae</taxon>
        <taxon>Coniochaetales</taxon>
        <taxon>Coniochaetaceae</taxon>
        <taxon>Coniochaeta</taxon>
    </lineage>
</organism>
<proteinExistence type="inferred from homology"/>
<gene>
    <name evidence="12" type="ORF">DL546_002900</name>
</gene>
<dbReference type="InterPro" id="IPR025700">
    <property type="entry name" value="Lys/Orn_oxygenase"/>
</dbReference>
<evidence type="ECO:0000313" key="13">
    <source>
        <dbReference type="Proteomes" id="UP000275385"/>
    </source>
</evidence>
<keyword evidence="7" id="KW-0521">NADP</keyword>
<evidence type="ECO:0000256" key="5">
    <source>
        <dbReference type="ARBA" id="ARBA00022630"/>
    </source>
</evidence>
<sequence length="563" mass="63238">MTEDAAKEDLEKQLTDDVFDVIIVGAGPCGLAVAARLNESVPAAVFTDEEHRRYQWLRAHGSKVVLKQLRSGRTMSHTRQVKPRYRIAVLDATANHWMARWNGRFETLDIPQLRSPLPWHLDPKDLDSLRGFAHREGRTRELVEIKGCVGKELSKHAKKRRQSGRGKAVGPNQNAEINERERNDYFTASRQLFESHCAFVQKDYSLAEGLVHHETVTDITFHPVQATNWDERLFAVHTNKSCRYARVVVLAVGPNHKPVFPDFTLDVPRHLEFRGCCDLPQACHSAHIQTIPDALVQARVDRKLRTNLLVVGGGLTSAQISDLAIRRGVTKVYHIMRGPCRVKHFDLDLSWMSKYRNPRLAQFWSADTDTERLDLIKDARGGGSLTPTYYKKLLQHQAAGRLYHQCFTTLTSAKFIPPVESARDQGGYWQVETNPPIAELPRMDYIYFATGMPPDFRSFPCLQNLCSQHPLDDIGGLPCLTNQLKWRDDVPLFVTGALAGLRIGPGAGNLGGARLAAERIALEIEAMRLGDTIDEDVLPTEKGEAQLRYSLGLGSKFSALDIS</sequence>